<reference key="2">
    <citation type="submission" date="2011-03" db="EMBL/GenBank/DDBJ databases">
        <title>Complete genome sequence of the thermoacidophilic crenarchaeon Thermoproteus uzoniensis 768-20.</title>
        <authorList>
            <person name="Mardanov A.V."/>
            <person name="Gumerov V.M."/>
            <person name="Beletsky A.V."/>
            <person name="Prokofeva M.I."/>
            <person name="Bonch-Osmolovskaya E.A."/>
            <person name="Ravin N.V."/>
            <person name="Skryabin K.G."/>
        </authorList>
    </citation>
    <scope>NUCLEOTIDE SEQUENCE</scope>
    <source>
        <strain>768-20</strain>
    </source>
</reference>
<dbReference type="AlphaFoldDB" id="F2L459"/>
<dbReference type="CDD" id="cd04673">
    <property type="entry name" value="NUDIX_ADPRase"/>
    <property type="match status" value="1"/>
</dbReference>
<organism evidence="2 3">
    <name type="scientific">Thermoproteus uzoniensis (strain 768-20)</name>
    <dbReference type="NCBI Taxonomy" id="999630"/>
    <lineage>
        <taxon>Archaea</taxon>
        <taxon>Thermoproteota</taxon>
        <taxon>Thermoprotei</taxon>
        <taxon>Thermoproteales</taxon>
        <taxon>Thermoproteaceae</taxon>
        <taxon>Thermoproteus</taxon>
    </lineage>
</organism>
<dbReference type="HOGENOM" id="CLU_2204259_0_0_2"/>
<evidence type="ECO:0000313" key="2">
    <source>
        <dbReference type="EMBL" id="AEA12115.1"/>
    </source>
</evidence>
<dbReference type="PROSITE" id="PS51462">
    <property type="entry name" value="NUDIX"/>
    <property type="match status" value="1"/>
</dbReference>
<name>F2L459_THEU7</name>
<dbReference type="PANTHER" id="PTHR43736:SF1">
    <property type="entry name" value="DIHYDRONEOPTERIN TRIPHOSPHATE DIPHOSPHATASE"/>
    <property type="match status" value="1"/>
</dbReference>
<dbReference type="KEGG" id="tuz:TUZN_0623"/>
<evidence type="ECO:0000259" key="1">
    <source>
        <dbReference type="PROSITE" id="PS51462"/>
    </source>
</evidence>
<dbReference type="EMBL" id="CP002590">
    <property type="protein sequence ID" value="AEA12115.1"/>
    <property type="molecule type" value="Genomic_DNA"/>
</dbReference>
<reference evidence="2 3" key="1">
    <citation type="journal article" date="2011" name="J. Bacteriol.">
        <title>Complete genome sequence of the thermoacidophilic crenarchaeon Thermoproteus uzoniensis 768-20.</title>
        <authorList>
            <person name="Mardanov A.V."/>
            <person name="Gumerov V.M."/>
            <person name="Beletsky A.V."/>
            <person name="Prokofeva M.I."/>
            <person name="Bonch-Osmolovskaya E.A."/>
            <person name="Ravin N.V."/>
            <person name="Skryabin K.G."/>
        </authorList>
    </citation>
    <scope>NUCLEOTIDE SEQUENCE [LARGE SCALE GENOMIC DNA]</scope>
    <source>
        <strain evidence="2 3">768-20</strain>
    </source>
</reference>
<evidence type="ECO:0000313" key="3">
    <source>
        <dbReference type="Proteomes" id="UP000008138"/>
    </source>
</evidence>
<dbReference type="Proteomes" id="UP000008138">
    <property type="component" value="Chromosome"/>
</dbReference>
<gene>
    <name evidence="2" type="ordered locus">TUZN_0623</name>
</gene>
<protein>
    <submittedName>
        <fullName evidence="2">NUDIX hydrolase</fullName>
    </submittedName>
</protein>
<accession>F2L459</accession>
<keyword evidence="2" id="KW-0378">Hydrolase</keyword>
<dbReference type="eggNOG" id="arCOG01075">
    <property type="taxonomic scope" value="Archaea"/>
</dbReference>
<dbReference type="STRING" id="999630.TUZN_0623"/>
<dbReference type="Gene3D" id="3.90.79.10">
    <property type="entry name" value="Nucleoside Triphosphate Pyrophosphohydrolase"/>
    <property type="match status" value="1"/>
</dbReference>
<dbReference type="InterPro" id="IPR000086">
    <property type="entry name" value="NUDIX_hydrolase_dom"/>
</dbReference>
<dbReference type="InterPro" id="IPR015797">
    <property type="entry name" value="NUDIX_hydrolase-like_dom_sf"/>
</dbReference>
<proteinExistence type="predicted"/>
<dbReference type="PANTHER" id="PTHR43736">
    <property type="entry name" value="ADP-RIBOSE PYROPHOSPHATASE"/>
    <property type="match status" value="1"/>
</dbReference>
<dbReference type="GO" id="GO:0016787">
    <property type="term" value="F:hydrolase activity"/>
    <property type="evidence" value="ECO:0007669"/>
    <property type="project" value="UniProtKB-KW"/>
</dbReference>
<keyword evidence="3" id="KW-1185">Reference proteome</keyword>
<sequence length="107" mass="12111">MIELGETPEEAVSRELFEETGLRGAVKGLFGIYQYVEKDEVGRIRYHYILLDFIVDAEEKTPRPSTDAEDARFFALTDALRLDLTETTRDLLADLADSGPRPLTRCS</sequence>
<dbReference type="Pfam" id="PF00293">
    <property type="entry name" value="NUDIX"/>
    <property type="match status" value="1"/>
</dbReference>
<feature type="domain" description="Nudix hydrolase" evidence="1">
    <location>
        <begin position="1"/>
        <end position="97"/>
    </location>
</feature>
<dbReference type="SUPFAM" id="SSF55811">
    <property type="entry name" value="Nudix"/>
    <property type="match status" value="1"/>
</dbReference>